<dbReference type="Gene3D" id="3.40.50.1820">
    <property type="entry name" value="alpha/beta hydrolase"/>
    <property type="match status" value="1"/>
</dbReference>
<keyword evidence="2" id="KW-0732">Signal</keyword>
<keyword evidence="5" id="KW-1185">Reference proteome</keyword>
<sequence length="543" mass="58586">MRPTLIARALVAVAALGLGLAQPAAAEPHGSGDPALVRTDKGAVRGTVTQDYREFQGIPYAAPPVGPLRWASPRPTQPWRDTRAATRPGNGCAQIELHPYLHSESEDCLYLNVTTPRRAEHRRLPVLVFFHGGGFSAGSSHETLPTELAARGDVVAVTVNYRLGALGFLAHPALDGGEARQRSGNFGLEDQQEALRWVRRNAAAFGGDPGNVTISGQWSGGKAVCVQMTSPSAAGLFHKVITMSNPCTLHTVPRGDGSPDPEPLGLPRSRAAAERHGLALAADVGCADPATAAACLRAVPAMDLLKKAPFLTFTPVYGGGGVLPVDPLTAFETGRFHKVPVLLGTNRDAYRTSDAYLELWGYPKLTPEGYVLRVRNFVGAANAERVLARYPLRDYQNIPSLAWSALATDALLSRPQSDTAALFARHVPTYAYEFADRDAPWYGDLALPSFPTGAYQDAELQYLFTTVYFAGRAFTPAQRALSNTMIDYVSRFAHRGDPNGRGLPHWPSANRDAALAQVLEPGAVRPGNFRVGHSYDFWRSIDY</sequence>
<evidence type="ECO:0000313" key="5">
    <source>
        <dbReference type="Proteomes" id="UP001205185"/>
    </source>
</evidence>
<name>A0ABT1IED6_9PSEU</name>
<evidence type="ECO:0000256" key="2">
    <source>
        <dbReference type="SAM" id="SignalP"/>
    </source>
</evidence>
<feature type="chain" id="PRO_5047371589" evidence="2">
    <location>
        <begin position="27"/>
        <end position="543"/>
    </location>
</feature>
<dbReference type="InterPro" id="IPR029058">
    <property type="entry name" value="AB_hydrolase_fold"/>
</dbReference>
<dbReference type="RefSeq" id="WP_253887908.1">
    <property type="nucleotide sequence ID" value="NZ_BAAAVB010000013.1"/>
</dbReference>
<protein>
    <submittedName>
        <fullName evidence="4">Para-nitrobenzyl esterase</fullName>
    </submittedName>
</protein>
<dbReference type="Pfam" id="PF00135">
    <property type="entry name" value="COesterase"/>
    <property type="match status" value="1"/>
</dbReference>
<evidence type="ECO:0000313" key="4">
    <source>
        <dbReference type="EMBL" id="MCP2270948.1"/>
    </source>
</evidence>
<dbReference type="Proteomes" id="UP001205185">
    <property type="component" value="Unassembled WGS sequence"/>
</dbReference>
<evidence type="ECO:0000256" key="1">
    <source>
        <dbReference type="SAM" id="MobiDB-lite"/>
    </source>
</evidence>
<dbReference type="SUPFAM" id="SSF53474">
    <property type="entry name" value="alpha/beta-Hydrolases"/>
    <property type="match status" value="1"/>
</dbReference>
<organism evidence="4 5">
    <name type="scientific">Actinokineospora diospyrosa</name>
    <dbReference type="NCBI Taxonomy" id="103728"/>
    <lineage>
        <taxon>Bacteria</taxon>
        <taxon>Bacillati</taxon>
        <taxon>Actinomycetota</taxon>
        <taxon>Actinomycetes</taxon>
        <taxon>Pseudonocardiales</taxon>
        <taxon>Pseudonocardiaceae</taxon>
        <taxon>Actinokineospora</taxon>
    </lineage>
</organism>
<dbReference type="EMBL" id="JAMTCO010000008">
    <property type="protein sequence ID" value="MCP2270948.1"/>
    <property type="molecule type" value="Genomic_DNA"/>
</dbReference>
<feature type="region of interest" description="Disordered" evidence="1">
    <location>
        <begin position="66"/>
        <end position="87"/>
    </location>
</feature>
<feature type="signal peptide" evidence="2">
    <location>
        <begin position="1"/>
        <end position="26"/>
    </location>
</feature>
<reference evidence="4 5" key="1">
    <citation type="submission" date="2022-06" db="EMBL/GenBank/DDBJ databases">
        <title>Genomic Encyclopedia of Archaeal and Bacterial Type Strains, Phase II (KMG-II): from individual species to whole genera.</title>
        <authorList>
            <person name="Goeker M."/>
        </authorList>
    </citation>
    <scope>NUCLEOTIDE SEQUENCE [LARGE SCALE GENOMIC DNA]</scope>
    <source>
        <strain evidence="4 5">DSM 44255</strain>
    </source>
</reference>
<gene>
    <name evidence="4" type="ORF">LV75_003460</name>
</gene>
<accession>A0ABT1IED6</accession>
<dbReference type="InterPro" id="IPR002018">
    <property type="entry name" value="CarbesteraseB"/>
</dbReference>
<evidence type="ECO:0000259" key="3">
    <source>
        <dbReference type="Pfam" id="PF00135"/>
    </source>
</evidence>
<proteinExistence type="predicted"/>
<dbReference type="PANTHER" id="PTHR11559">
    <property type="entry name" value="CARBOXYLESTERASE"/>
    <property type="match status" value="1"/>
</dbReference>
<dbReference type="InterPro" id="IPR050309">
    <property type="entry name" value="Type-B_Carboxylest/Lipase"/>
</dbReference>
<feature type="domain" description="Carboxylesterase type B" evidence="3">
    <location>
        <begin position="35"/>
        <end position="512"/>
    </location>
</feature>
<comment type="caution">
    <text evidence="4">The sequence shown here is derived from an EMBL/GenBank/DDBJ whole genome shotgun (WGS) entry which is preliminary data.</text>
</comment>